<keyword evidence="1" id="KW-1133">Transmembrane helix</keyword>
<evidence type="ECO:0000313" key="2">
    <source>
        <dbReference type="EMBL" id="KAG1791087.1"/>
    </source>
</evidence>
<dbReference type="OrthoDB" id="2117453at2759"/>
<accession>A0A9P7AK25</accession>
<protein>
    <recommendedName>
        <fullName evidence="4">MARVEL domain-containing protein</fullName>
    </recommendedName>
</protein>
<dbReference type="AlphaFoldDB" id="A0A9P7AK25"/>
<keyword evidence="1" id="KW-0812">Transmembrane</keyword>
<organism evidence="2 3">
    <name type="scientific">Suillus plorans</name>
    <dbReference type="NCBI Taxonomy" id="116603"/>
    <lineage>
        <taxon>Eukaryota</taxon>
        <taxon>Fungi</taxon>
        <taxon>Dikarya</taxon>
        <taxon>Basidiomycota</taxon>
        <taxon>Agaricomycotina</taxon>
        <taxon>Agaricomycetes</taxon>
        <taxon>Agaricomycetidae</taxon>
        <taxon>Boletales</taxon>
        <taxon>Suillineae</taxon>
        <taxon>Suillaceae</taxon>
        <taxon>Suillus</taxon>
    </lineage>
</organism>
<sequence>MSQLRSQLQNLRNPRPQYLRNPRPQYLVINTNPCPPQLNSLPCTMALDTHRRMGHLDSLHHHWRTPWTLVVSSLIIFCSIIVLSISAWLTSRFTAYHNYFSLAERDRTRFLLFTSAWTIVFSSLYMILSFCLPGSVLGSVLFLTWLFWTAGATSMTTALSGELDRKTQGNFVYPVQLNALEGFAWVTEALVTFALLAALIRSILAARRRGMRRPLAA</sequence>
<proteinExistence type="predicted"/>
<feature type="transmembrane region" description="Helical" evidence="1">
    <location>
        <begin position="183"/>
        <end position="204"/>
    </location>
</feature>
<keyword evidence="1" id="KW-0472">Membrane</keyword>
<comment type="caution">
    <text evidence="2">The sequence shown here is derived from an EMBL/GenBank/DDBJ whole genome shotgun (WGS) entry which is preliminary data.</text>
</comment>
<dbReference type="GeneID" id="64605009"/>
<dbReference type="Proteomes" id="UP000719766">
    <property type="component" value="Unassembled WGS sequence"/>
</dbReference>
<feature type="transmembrane region" description="Helical" evidence="1">
    <location>
        <begin position="140"/>
        <end position="163"/>
    </location>
</feature>
<evidence type="ECO:0000313" key="3">
    <source>
        <dbReference type="Proteomes" id="UP000719766"/>
    </source>
</evidence>
<keyword evidence="3" id="KW-1185">Reference proteome</keyword>
<evidence type="ECO:0008006" key="4">
    <source>
        <dbReference type="Google" id="ProtNLM"/>
    </source>
</evidence>
<feature type="transmembrane region" description="Helical" evidence="1">
    <location>
        <begin position="67"/>
        <end position="90"/>
    </location>
</feature>
<dbReference type="RefSeq" id="XP_041157997.1">
    <property type="nucleotide sequence ID" value="XM_041311245.1"/>
</dbReference>
<evidence type="ECO:0000256" key="1">
    <source>
        <dbReference type="SAM" id="Phobius"/>
    </source>
</evidence>
<name>A0A9P7AK25_9AGAM</name>
<dbReference type="EMBL" id="JABBWE010000045">
    <property type="protein sequence ID" value="KAG1791087.1"/>
    <property type="molecule type" value="Genomic_DNA"/>
</dbReference>
<reference evidence="2" key="1">
    <citation type="journal article" date="2020" name="New Phytol.">
        <title>Comparative genomics reveals dynamic genome evolution in host specialist ectomycorrhizal fungi.</title>
        <authorList>
            <person name="Lofgren L.A."/>
            <person name="Nguyen N.H."/>
            <person name="Vilgalys R."/>
            <person name="Ruytinx J."/>
            <person name="Liao H.L."/>
            <person name="Branco S."/>
            <person name="Kuo A."/>
            <person name="LaButti K."/>
            <person name="Lipzen A."/>
            <person name="Andreopoulos W."/>
            <person name="Pangilinan J."/>
            <person name="Riley R."/>
            <person name="Hundley H."/>
            <person name="Na H."/>
            <person name="Barry K."/>
            <person name="Grigoriev I.V."/>
            <person name="Stajich J.E."/>
            <person name="Kennedy P.G."/>
        </authorList>
    </citation>
    <scope>NUCLEOTIDE SEQUENCE</scope>
    <source>
        <strain evidence="2">S12</strain>
    </source>
</reference>
<feature type="transmembrane region" description="Helical" evidence="1">
    <location>
        <begin position="110"/>
        <end position="128"/>
    </location>
</feature>
<gene>
    <name evidence="2" type="ORF">HD556DRAFT_663806</name>
</gene>